<protein>
    <submittedName>
        <fullName evidence="2">Phage tail protein</fullName>
    </submittedName>
</protein>
<dbReference type="Pfam" id="PF06605">
    <property type="entry name" value="Prophage_tail"/>
    <property type="match status" value="1"/>
</dbReference>
<name>A0ABY5VIM0_9FIRM</name>
<organism evidence="2 3">
    <name type="scientific">Ruminococcus gauvreauii</name>
    <dbReference type="NCBI Taxonomy" id="438033"/>
    <lineage>
        <taxon>Bacteria</taxon>
        <taxon>Bacillati</taxon>
        <taxon>Bacillota</taxon>
        <taxon>Clostridia</taxon>
        <taxon>Eubacteriales</taxon>
        <taxon>Oscillospiraceae</taxon>
        <taxon>Ruminococcus</taxon>
    </lineage>
</organism>
<dbReference type="EMBL" id="CP102290">
    <property type="protein sequence ID" value="UWP60429.1"/>
    <property type="molecule type" value="Genomic_DNA"/>
</dbReference>
<sequence length="914" mass="102739">MYMVYLDGEYLYYPGDEYYHIVDPNLHLLTGYAGEFKCVVPQDNPAYEKIRNRRSMISVFRDDKEIFYGEVRSSERNLYKEKEISVEGALSFLADTIQPQAEYRNLSPRQILGKWLDIHNSQVEARKRICLGIVSVHDSNDSFYLLTNRENTLSAIREKLVGKLGGYLRLRHENEQLYLDWITLEEYGKYCSQPIKFGLNLLDYTESITTDDLITCLIPLGAKLDAEVKTDAGDFEKLPRYVDIRSVNDGLDYIYNEKAVEAFGWIRGTVRWDDVNVPINLLKKGREYLESAQFESMVLELTAADLSVLATNYDQFEPGDRILCEAEPYGMNRVFPLMELTIPLQEPDGFKISLGEKRKLTYTESVANTVRTAQEAAEDQVRVQTEWLKSSINELTARMTGSKGGYKLSEFDEKGLWLRDLYMDAPDKNLASRILQINKEGIGGSRNGYSGPYTTGMLLDGTILGERIKAGSIKTETLSTDCKTYFEKQISDAENESKQYAMKQVTSAIEAAEGRISLSVKSVEQQLTQKKGIWYGTYAPTISNEPASGWNTKELRQLHKGDLYYDTSTGYAYRYNYGVPGLAVTFDAQSETESVGYDWIQIFYERDGTMYAMPKLGGAIGAKTVRIPSHVFWLYWRTDTSKDSYWGFRVTKVEAATADWKNQDTPATLPTDAAIVSISGSSYPESSHGGYGNNVRKLWKYTGNAASGPDRASWDRVQDKDIAAADAAAKAAQKDAQTALAEISVMDGKIALTVTKGQVESLITQKADSIRLKANKIAWKSTYSSMTEAGKLTCQSANIRGKFVCSGNGYWLRLENAILDGGPTDVTGGKIDFASVVYNQDTGKNMRSLNLYGKEAISFFTSQMAIFQSYTAHNGDSPPKKETINFAISRNNRDIEFVPITFIHGWMTTHVVYS</sequence>
<evidence type="ECO:0000259" key="1">
    <source>
        <dbReference type="Pfam" id="PF06605"/>
    </source>
</evidence>
<evidence type="ECO:0000313" key="3">
    <source>
        <dbReference type="Proteomes" id="UP001060164"/>
    </source>
</evidence>
<keyword evidence="3" id="KW-1185">Reference proteome</keyword>
<dbReference type="InterPro" id="IPR010572">
    <property type="entry name" value="Tail_dom"/>
</dbReference>
<evidence type="ECO:0000313" key="2">
    <source>
        <dbReference type="EMBL" id="UWP60429.1"/>
    </source>
</evidence>
<dbReference type="Proteomes" id="UP001060164">
    <property type="component" value="Chromosome"/>
</dbReference>
<gene>
    <name evidence="2" type="ORF">NQ502_05145</name>
</gene>
<reference evidence="2" key="1">
    <citation type="journal article" date="2022" name="Cell">
        <title>Design, construction, and in vivo augmentation of a complex gut microbiome.</title>
        <authorList>
            <person name="Cheng A.G."/>
            <person name="Ho P.Y."/>
            <person name="Aranda-Diaz A."/>
            <person name="Jain S."/>
            <person name="Yu F.B."/>
            <person name="Meng X."/>
            <person name="Wang M."/>
            <person name="Iakiviak M."/>
            <person name="Nagashima K."/>
            <person name="Zhao A."/>
            <person name="Murugkar P."/>
            <person name="Patil A."/>
            <person name="Atabakhsh K."/>
            <person name="Weakley A."/>
            <person name="Yan J."/>
            <person name="Brumbaugh A.R."/>
            <person name="Higginbottom S."/>
            <person name="Dimas A."/>
            <person name="Shiver A.L."/>
            <person name="Deutschbauer A."/>
            <person name="Neff N."/>
            <person name="Sonnenburg J.L."/>
            <person name="Huang K.C."/>
            <person name="Fischbach M.A."/>
        </authorList>
    </citation>
    <scope>NUCLEOTIDE SEQUENCE</scope>
    <source>
        <strain evidence="2">DSM 19829</strain>
    </source>
</reference>
<accession>A0ABY5VIM0</accession>
<proteinExistence type="predicted"/>
<feature type="domain" description="Tail spike" evidence="1">
    <location>
        <begin position="147"/>
        <end position="359"/>
    </location>
</feature>
<dbReference type="RefSeq" id="WP_049898214.1">
    <property type="nucleotide sequence ID" value="NZ_CABLBR010000019.1"/>
</dbReference>